<dbReference type="Gene3D" id="3.80.10.10">
    <property type="entry name" value="Ribonuclease Inhibitor"/>
    <property type="match status" value="1"/>
</dbReference>
<evidence type="ECO:0000313" key="2">
    <source>
        <dbReference type="EMBL" id="WFD23874.1"/>
    </source>
</evidence>
<sequence>MSPFPPTYRGQVSRRHVPEHIRAKYVRDYQLPTLRTLCLMVAATHFSTHILPTPEVLEALSSASHARVKRPRREQRHKDDYMPEEDENVPHNATALPALPSLSPKEARHWHDRNKQWLQHLPAFYMEALYELLCEHAPLSITKEVLSCYILPQVGAAPNSSRLRERLFFPASLPLFSQDTKCAALLLATLSGSLALSPHATDVVGALRALDLHGLTRLPAGAVVRLLKAPRALGPAPWHLVRVTLPGCLAIDDATVDALVQSTGASLAHLDLTMTSVTPASLTTLGRAAPRLQRLHLAWCDGFADERVSEAISACISQGMAAQPPAIPFRYLRALDVSHTSMGDVALGSICGLVGPQLTSLDVSYTQVGEAGTLDVLAMGLGRSATARPSSLVHLGLAGLCVHASSLLRFLRMFLPWPGEKERRSALRSLRLDDLIEFSRRDPTSLQGRCGLSGDTLYRLAQMVYAAYMAGHVWERVSVGGDKRPAWAPSHWALAAADLGTTYTLGDTLAMLMISVADLHVGGLEILAAHLTPSHDVLISTDATQRCLRAWHAPATALRDDALTALVPWTGALEKVSLDDTLITPNPTLAWICLSQCRGVPVRQRRSYWAPAS</sequence>
<feature type="compositionally biased region" description="Basic residues" evidence="1">
    <location>
        <begin position="66"/>
        <end position="75"/>
    </location>
</feature>
<proteinExistence type="predicted"/>
<dbReference type="PANTHER" id="PTHR13318:SF190">
    <property type="entry name" value="PARTNER OF PAIRED, ISOFORM B"/>
    <property type="match status" value="1"/>
</dbReference>
<evidence type="ECO:0000313" key="3">
    <source>
        <dbReference type="Proteomes" id="UP001214415"/>
    </source>
</evidence>
<dbReference type="GO" id="GO:0031146">
    <property type="term" value="P:SCF-dependent proteasomal ubiquitin-dependent protein catabolic process"/>
    <property type="evidence" value="ECO:0007669"/>
    <property type="project" value="TreeGrafter"/>
</dbReference>
<evidence type="ECO:0008006" key="4">
    <source>
        <dbReference type="Google" id="ProtNLM"/>
    </source>
</evidence>
<keyword evidence="3" id="KW-1185">Reference proteome</keyword>
<gene>
    <name evidence="2" type="ORF">MEQU1_002568</name>
</gene>
<dbReference type="AlphaFoldDB" id="A0AAF0IZD4"/>
<dbReference type="InterPro" id="IPR032675">
    <property type="entry name" value="LRR_dom_sf"/>
</dbReference>
<reference evidence="2" key="1">
    <citation type="submission" date="2023-03" db="EMBL/GenBank/DDBJ databases">
        <title>Mating type loci evolution in Malassezia.</title>
        <authorList>
            <person name="Coelho M.A."/>
        </authorList>
    </citation>
    <scope>NUCLEOTIDE SEQUENCE</scope>
    <source>
        <strain evidence="2">CBS 12830</strain>
    </source>
</reference>
<dbReference type="PANTHER" id="PTHR13318">
    <property type="entry name" value="PARTNER OF PAIRED, ISOFORM B-RELATED"/>
    <property type="match status" value="1"/>
</dbReference>
<protein>
    <recommendedName>
        <fullName evidence="4">RNI-like protein</fullName>
    </recommendedName>
</protein>
<dbReference type="GO" id="GO:0019005">
    <property type="term" value="C:SCF ubiquitin ligase complex"/>
    <property type="evidence" value="ECO:0007669"/>
    <property type="project" value="TreeGrafter"/>
</dbReference>
<dbReference type="Proteomes" id="UP001214415">
    <property type="component" value="Chromosome 4"/>
</dbReference>
<dbReference type="EMBL" id="CP119903">
    <property type="protein sequence ID" value="WFD23874.1"/>
    <property type="molecule type" value="Genomic_DNA"/>
</dbReference>
<dbReference type="SUPFAM" id="SSF52047">
    <property type="entry name" value="RNI-like"/>
    <property type="match status" value="1"/>
</dbReference>
<evidence type="ECO:0000256" key="1">
    <source>
        <dbReference type="SAM" id="MobiDB-lite"/>
    </source>
</evidence>
<organism evidence="2 3">
    <name type="scientific">Malassezia equina</name>
    <dbReference type="NCBI Taxonomy" id="1381935"/>
    <lineage>
        <taxon>Eukaryota</taxon>
        <taxon>Fungi</taxon>
        <taxon>Dikarya</taxon>
        <taxon>Basidiomycota</taxon>
        <taxon>Ustilaginomycotina</taxon>
        <taxon>Malasseziomycetes</taxon>
        <taxon>Malasseziales</taxon>
        <taxon>Malasseziaceae</taxon>
        <taxon>Malassezia</taxon>
    </lineage>
</organism>
<feature type="region of interest" description="Disordered" evidence="1">
    <location>
        <begin position="62"/>
        <end position="98"/>
    </location>
</feature>
<accession>A0AAF0IZD4</accession>
<name>A0AAF0IZD4_9BASI</name>